<protein>
    <submittedName>
        <fullName evidence="3">Putative cupin superfamily protein</fullName>
    </submittedName>
</protein>
<dbReference type="EMBL" id="SLWY01000012">
    <property type="protein sequence ID" value="TCO80735.1"/>
    <property type="molecule type" value="Genomic_DNA"/>
</dbReference>
<evidence type="ECO:0000256" key="1">
    <source>
        <dbReference type="ARBA" id="ARBA00022723"/>
    </source>
</evidence>
<dbReference type="Gene3D" id="2.60.120.10">
    <property type="entry name" value="Jelly Rolls"/>
    <property type="match status" value="1"/>
</dbReference>
<sequence length="160" mass="17308">MTEPTRPIAIVAAEAPLRSRPSNYPEPFASRMQGRDKRPLGDLFGLTHFGVNLTRLAPGAVSALRHAHSRQDEFIYVLSGHPTWITDAGETPLAPGMCAGSKAGTGDGHCLVNRSAEDVVYLEIGDRSAGDVATYPDDDLQALLDEAGHWRFVHKDGTPY</sequence>
<feature type="domain" description="Cupin type-2" evidence="2">
    <location>
        <begin position="53"/>
        <end position="124"/>
    </location>
</feature>
<accession>A0A4R2LMQ1</accession>
<dbReference type="InterPro" id="IPR051610">
    <property type="entry name" value="GPI/OXD"/>
</dbReference>
<gene>
    <name evidence="3" type="ORF">EV699_11270</name>
</gene>
<dbReference type="SUPFAM" id="SSF51182">
    <property type="entry name" value="RmlC-like cupins"/>
    <property type="match status" value="1"/>
</dbReference>
<dbReference type="Pfam" id="PF07883">
    <property type="entry name" value="Cupin_2"/>
    <property type="match status" value="1"/>
</dbReference>
<dbReference type="OrthoDB" id="116921at2"/>
<name>A0A4R2LMQ1_9GAMM</name>
<evidence type="ECO:0000313" key="3">
    <source>
        <dbReference type="EMBL" id="TCO80735.1"/>
    </source>
</evidence>
<dbReference type="InterPro" id="IPR011051">
    <property type="entry name" value="RmlC_Cupin_sf"/>
</dbReference>
<dbReference type="PANTHER" id="PTHR35848:SF9">
    <property type="entry name" value="SLL1358 PROTEIN"/>
    <property type="match status" value="1"/>
</dbReference>
<organism evidence="3 4">
    <name type="scientific">Plasticicumulans lactativorans</name>
    <dbReference type="NCBI Taxonomy" id="1133106"/>
    <lineage>
        <taxon>Bacteria</taxon>
        <taxon>Pseudomonadati</taxon>
        <taxon>Pseudomonadota</taxon>
        <taxon>Gammaproteobacteria</taxon>
        <taxon>Candidatus Competibacteraceae</taxon>
        <taxon>Plasticicumulans</taxon>
    </lineage>
</organism>
<proteinExistence type="predicted"/>
<dbReference type="GO" id="GO:0046872">
    <property type="term" value="F:metal ion binding"/>
    <property type="evidence" value="ECO:0007669"/>
    <property type="project" value="UniProtKB-KW"/>
</dbReference>
<dbReference type="Proteomes" id="UP000295765">
    <property type="component" value="Unassembled WGS sequence"/>
</dbReference>
<dbReference type="AlphaFoldDB" id="A0A4R2LMQ1"/>
<dbReference type="InterPro" id="IPR013096">
    <property type="entry name" value="Cupin_2"/>
</dbReference>
<dbReference type="InterPro" id="IPR014710">
    <property type="entry name" value="RmlC-like_jellyroll"/>
</dbReference>
<keyword evidence="1" id="KW-0479">Metal-binding</keyword>
<comment type="caution">
    <text evidence="3">The sequence shown here is derived from an EMBL/GenBank/DDBJ whole genome shotgun (WGS) entry which is preliminary data.</text>
</comment>
<evidence type="ECO:0000259" key="2">
    <source>
        <dbReference type="Pfam" id="PF07883"/>
    </source>
</evidence>
<keyword evidence="4" id="KW-1185">Reference proteome</keyword>
<dbReference type="PANTHER" id="PTHR35848">
    <property type="entry name" value="OXALATE-BINDING PROTEIN"/>
    <property type="match status" value="1"/>
</dbReference>
<reference evidence="3 4" key="1">
    <citation type="submission" date="2019-03" db="EMBL/GenBank/DDBJ databases">
        <title>Genomic Encyclopedia of Type Strains, Phase IV (KMG-IV): sequencing the most valuable type-strain genomes for metagenomic binning, comparative biology and taxonomic classification.</title>
        <authorList>
            <person name="Goeker M."/>
        </authorList>
    </citation>
    <scope>NUCLEOTIDE SEQUENCE [LARGE SCALE GENOMIC DNA]</scope>
    <source>
        <strain evidence="3 4">DSM 25287</strain>
    </source>
</reference>
<evidence type="ECO:0000313" key="4">
    <source>
        <dbReference type="Proteomes" id="UP000295765"/>
    </source>
</evidence>
<dbReference type="CDD" id="cd02224">
    <property type="entry name" value="cupin_SPO2919-like"/>
    <property type="match status" value="1"/>
</dbReference>
<dbReference type="RefSeq" id="WP_132542959.1">
    <property type="nucleotide sequence ID" value="NZ_SLWY01000012.1"/>
</dbReference>